<evidence type="ECO:0000256" key="3">
    <source>
        <dbReference type="SAM" id="MobiDB-lite"/>
    </source>
</evidence>
<feature type="region of interest" description="Disordered" evidence="3">
    <location>
        <begin position="589"/>
        <end position="608"/>
    </location>
</feature>
<evidence type="ECO:0000313" key="4">
    <source>
        <dbReference type="EnsemblMetazoa" id="AATE009585-PA.2"/>
    </source>
</evidence>
<feature type="compositionally biased region" description="Basic residues" evidence="3">
    <location>
        <begin position="370"/>
        <end position="384"/>
    </location>
</feature>
<dbReference type="PANTHER" id="PTHR21551">
    <property type="entry name" value="TOPOISOMERASE II-ASSOCIATED PROTEIN PAT1"/>
    <property type="match status" value="1"/>
</dbReference>
<proteinExistence type="predicted"/>
<feature type="compositionally biased region" description="Pro residues" evidence="3">
    <location>
        <begin position="335"/>
        <end position="368"/>
    </location>
</feature>
<dbReference type="InterPro" id="IPR039900">
    <property type="entry name" value="Pat1-like"/>
</dbReference>
<feature type="region of interest" description="Disordered" evidence="3">
    <location>
        <begin position="721"/>
        <end position="751"/>
    </location>
</feature>
<feature type="compositionally biased region" description="Pro residues" evidence="3">
    <location>
        <begin position="256"/>
        <end position="275"/>
    </location>
</feature>
<feature type="compositionally biased region" description="Pro residues" evidence="3">
    <location>
        <begin position="285"/>
        <end position="296"/>
    </location>
</feature>
<comment type="subcellular location">
    <subcellularLocation>
        <location evidence="1">Cytoplasm</location>
        <location evidence="1">P-body</location>
    </subcellularLocation>
</comment>
<evidence type="ECO:0008006" key="5">
    <source>
        <dbReference type="Google" id="ProtNLM"/>
    </source>
</evidence>
<feature type="region of interest" description="Disordered" evidence="3">
    <location>
        <begin position="195"/>
        <end position="228"/>
    </location>
</feature>
<feature type="compositionally biased region" description="Low complexity" evidence="3">
    <location>
        <begin position="443"/>
        <end position="454"/>
    </location>
</feature>
<keyword evidence="2" id="KW-0963">Cytoplasm</keyword>
<feature type="compositionally biased region" description="Basic residues" evidence="3">
    <location>
        <begin position="431"/>
        <end position="442"/>
    </location>
</feature>
<feature type="compositionally biased region" description="Gly residues" evidence="3">
    <location>
        <begin position="30"/>
        <end position="41"/>
    </location>
</feature>
<organism evidence="4">
    <name type="scientific">Anopheles atroparvus</name>
    <name type="common">European mosquito</name>
    <dbReference type="NCBI Taxonomy" id="41427"/>
    <lineage>
        <taxon>Eukaryota</taxon>
        <taxon>Metazoa</taxon>
        <taxon>Ecdysozoa</taxon>
        <taxon>Arthropoda</taxon>
        <taxon>Hexapoda</taxon>
        <taxon>Insecta</taxon>
        <taxon>Pterygota</taxon>
        <taxon>Neoptera</taxon>
        <taxon>Endopterygota</taxon>
        <taxon>Diptera</taxon>
        <taxon>Nematocera</taxon>
        <taxon>Culicoidea</taxon>
        <taxon>Culicidae</taxon>
        <taxon>Anophelinae</taxon>
        <taxon>Anopheles</taxon>
    </lineage>
</organism>
<feature type="region of interest" description="Disordered" evidence="3">
    <location>
        <begin position="647"/>
        <end position="673"/>
    </location>
</feature>
<dbReference type="PANTHER" id="PTHR21551:SF0">
    <property type="entry name" value="PROTEIN ASSOCIATED WITH TOPO II RELATED-1, ISOFORM A"/>
    <property type="match status" value="1"/>
</dbReference>
<feature type="compositionally biased region" description="Gly residues" evidence="3">
    <location>
        <begin position="245"/>
        <end position="255"/>
    </location>
</feature>
<dbReference type="AlphaFoldDB" id="A0A8W7NBS9"/>
<name>A0A8W7NBS9_ANOAO</name>
<dbReference type="EnsemblMetazoa" id="AATE009585-RA">
    <property type="protein sequence ID" value="AATE009585-PA.2"/>
    <property type="gene ID" value="AATE009585"/>
</dbReference>
<feature type="region of interest" description="Disordered" evidence="3">
    <location>
        <begin position="243"/>
        <end position="313"/>
    </location>
</feature>
<protein>
    <recommendedName>
        <fullName evidence="5">mRNA decay factor PAT1 domain-containing protein</fullName>
    </recommendedName>
</protein>
<dbReference type="GO" id="GO:0003723">
    <property type="term" value="F:RNA binding"/>
    <property type="evidence" value="ECO:0007669"/>
    <property type="project" value="TreeGrafter"/>
</dbReference>
<feature type="compositionally biased region" description="Basic residues" evidence="3">
    <location>
        <begin position="455"/>
        <end position="466"/>
    </location>
</feature>
<feature type="compositionally biased region" description="Low complexity" evidence="3">
    <location>
        <begin position="421"/>
        <end position="430"/>
    </location>
</feature>
<feature type="region of interest" description="Disordered" evidence="3">
    <location>
        <begin position="1"/>
        <end position="88"/>
    </location>
</feature>
<feature type="region of interest" description="Disordered" evidence="3">
    <location>
        <begin position="330"/>
        <end position="479"/>
    </location>
</feature>
<evidence type="ECO:0000256" key="1">
    <source>
        <dbReference type="ARBA" id="ARBA00004201"/>
    </source>
</evidence>
<feature type="compositionally biased region" description="Basic and acidic residues" evidence="3">
    <location>
        <begin position="67"/>
        <end position="80"/>
    </location>
</feature>
<dbReference type="GO" id="GO:0000290">
    <property type="term" value="P:deadenylation-dependent decapping of nuclear-transcribed mRNA"/>
    <property type="evidence" value="ECO:0007669"/>
    <property type="project" value="InterPro"/>
</dbReference>
<dbReference type="GO" id="GO:0033962">
    <property type="term" value="P:P-body assembly"/>
    <property type="evidence" value="ECO:0007669"/>
    <property type="project" value="TreeGrafter"/>
</dbReference>
<dbReference type="GO" id="GO:0000932">
    <property type="term" value="C:P-body"/>
    <property type="evidence" value="ECO:0007669"/>
    <property type="project" value="UniProtKB-SubCell"/>
</dbReference>
<evidence type="ECO:0000256" key="2">
    <source>
        <dbReference type="ARBA" id="ARBA00022490"/>
    </source>
</evidence>
<feature type="compositionally biased region" description="Basic residues" evidence="3">
    <location>
        <begin position="395"/>
        <end position="420"/>
    </location>
</feature>
<feature type="region of interest" description="Disordered" evidence="3">
    <location>
        <begin position="984"/>
        <end position="1004"/>
    </location>
</feature>
<sequence length="1004" mass="110528">MSDSFFGFDASLPGEDDDAGGGRAGRNRGVLGGGAGSGGRGSDSEEEYDALNDETFGQAREDDWEDLHENLVRLDQREGGDGDSGPDSDLDINFSSVGIDNFELDNDTEPEARLQLDPSVWTMPSKPETPRHTVPAPVPLQPSVVGASTPVPGPLTDRFGESLARYPLPNPGQIRICSLEEIEQNMIKQQQEQMRRGMTPLPRPPPGFAPPAASSHSQPLPLGPNPMLHRPVPMPIAYASPALLGGTGGIQSPGSGGPPPHGFPPTNMPPPPPPGGQQGGNGGPFPFPMNFPPGGPPNNGNNNTNNANNNNNNASFSQRLVEEIQQNHPMLPHYRQPPPGGIAQPPLPMGVPPGASPGPVMPAMPPPHGNFKHHPFMPPHHHPHPPFPPNWNGPPHHHNNMPPHHHHGGGHHNHPGHHHFPQQQQQQMQQHGHHPGGHHPHHLQQQQQQQQMQQHGHHPGGHHPHHLQQQQQQQQQHLLHQQLHGNMQLQQLQQQQGRDRLQNGKLNRHFEYDEYANMMSERAKHWLLGIQLSQLNKETAYYNDYYFCVFRDRKERERGAERESKAHKDNTFYHPFSQQMLHRNGLIRERRNSDNSSSAKDNIKEIQPRRYKPVQFENSLGKLQCGSVIAPRKIIDQDVVVDRSVAEGVGGAGSSGTGSNSSSSDTAAHQRRSRQVLLHVENLYRLVLRLEDMSNPLAVEAKQQMKEKRAKERLLAQQENRATDEQNNIAGGGPSSKQQLPTAGNAQTVSEVEQDTVENLLERILPGLNAEGLLRLLSVRKGKLLLTRIQKALSEHSARWTVWCTVLTTLVALPKRDREDADDQLSPLFAQLELHVKYATAAELVPLFETLLNTDQLLGLVLKCKFLLLTVLTLIAQMEQLMTIGALGGETINGNGVEGSGSGTSDDRRGSTRSQEVVMTRWMALLRELARVLDSAATAKAQKVLLKLDSSCSIVKQLRAHLQRHQELGLERKLQALVAIIESSSAPSSQATATGELPESSGKQ</sequence>
<feature type="compositionally biased region" description="Low complexity" evidence="3">
    <location>
        <begin position="467"/>
        <end position="479"/>
    </location>
</feature>
<feature type="compositionally biased region" description="Low complexity" evidence="3">
    <location>
        <begin position="298"/>
        <end position="313"/>
    </location>
</feature>
<reference evidence="4" key="1">
    <citation type="submission" date="2022-08" db="UniProtKB">
        <authorList>
            <consortium name="EnsemblMetazoa"/>
        </authorList>
    </citation>
    <scope>IDENTIFICATION</scope>
    <source>
        <strain evidence="4">EBRO</strain>
    </source>
</reference>
<feature type="compositionally biased region" description="Low complexity" evidence="3">
    <location>
        <begin position="984"/>
        <end position="994"/>
    </location>
</feature>
<accession>A0A8W7NBS9</accession>